<dbReference type="PANTHER" id="PTHR43861">
    <property type="entry name" value="TRANS-ACONITATE 2-METHYLTRANSFERASE-RELATED"/>
    <property type="match status" value="1"/>
</dbReference>
<comment type="caution">
    <text evidence="3">The sequence shown here is derived from an EMBL/GenBank/DDBJ whole genome shotgun (WGS) entry which is preliminary data.</text>
</comment>
<dbReference type="Pfam" id="PF13649">
    <property type="entry name" value="Methyltransf_25"/>
    <property type="match status" value="1"/>
</dbReference>
<protein>
    <submittedName>
        <fullName evidence="3">SAM-dependent methyltransferase</fullName>
    </submittedName>
</protein>
<reference evidence="3 4" key="1">
    <citation type="submission" date="2021-03" db="EMBL/GenBank/DDBJ databases">
        <title>Sequencing the genomes of 1000 actinobacteria strains.</title>
        <authorList>
            <person name="Klenk H.-P."/>
        </authorList>
    </citation>
    <scope>NUCLEOTIDE SEQUENCE [LARGE SCALE GENOMIC DNA]</scope>
    <source>
        <strain evidence="3 4">DSM 16005</strain>
    </source>
</reference>
<feature type="domain" description="Methyltransferase" evidence="2">
    <location>
        <begin position="42"/>
        <end position="135"/>
    </location>
</feature>
<dbReference type="PANTHER" id="PTHR43861:SF3">
    <property type="entry name" value="PUTATIVE (AFU_ORTHOLOGUE AFUA_2G14390)-RELATED"/>
    <property type="match status" value="1"/>
</dbReference>
<keyword evidence="3" id="KW-0489">Methyltransferase</keyword>
<name>A0ABS4Z0U4_9MICC</name>
<accession>A0ABS4Z0U4</accession>
<proteinExistence type="predicted"/>
<organism evidence="3 4">
    <name type="scientific">Arthrobacter stackebrandtii</name>
    <dbReference type="NCBI Taxonomy" id="272161"/>
    <lineage>
        <taxon>Bacteria</taxon>
        <taxon>Bacillati</taxon>
        <taxon>Actinomycetota</taxon>
        <taxon>Actinomycetes</taxon>
        <taxon>Micrococcales</taxon>
        <taxon>Micrococcaceae</taxon>
        <taxon>Arthrobacter</taxon>
    </lineage>
</organism>
<sequence length="208" mass="22606">MVQSFGESFWDERYSGSEAVWSGQPNPQLVSEISGMPPGRALDVGCGEGADSMWLARQGWQVTAVDFSNVALRRARQHSSSQAFPGSIAWEHRNLLQWTPPASSFDLVTAQFIHLPSEDREPLFLRLATSVARGGSLLIVGHSAADIQAGARRPQGDGLYFSAIDIAASLPQDMWRICVAEARPRGGLDADGHSITIHDEVLRAVRLA</sequence>
<dbReference type="GO" id="GO:0008168">
    <property type="term" value="F:methyltransferase activity"/>
    <property type="evidence" value="ECO:0007669"/>
    <property type="project" value="UniProtKB-KW"/>
</dbReference>
<evidence type="ECO:0000313" key="4">
    <source>
        <dbReference type="Proteomes" id="UP000711614"/>
    </source>
</evidence>
<dbReference type="InterPro" id="IPR029063">
    <property type="entry name" value="SAM-dependent_MTases_sf"/>
</dbReference>
<dbReference type="RefSeq" id="WP_209681441.1">
    <property type="nucleotide sequence ID" value="NZ_JAGIOI010000001.1"/>
</dbReference>
<dbReference type="GO" id="GO:0032259">
    <property type="term" value="P:methylation"/>
    <property type="evidence" value="ECO:0007669"/>
    <property type="project" value="UniProtKB-KW"/>
</dbReference>
<dbReference type="InterPro" id="IPR041698">
    <property type="entry name" value="Methyltransf_25"/>
</dbReference>
<gene>
    <name evidence="3" type="ORF">JOF48_002662</name>
</gene>
<evidence type="ECO:0000259" key="2">
    <source>
        <dbReference type="Pfam" id="PF13649"/>
    </source>
</evidence>
<dbReference type="Gene3D" id="3.40.50.150">
    <property type="entry name" value="Vaccinia Virus protein VP39"/>
    <property type="match status" value="1"/>
</dbReference>
<dbReference type="SUPFAM" id="SSF53335">
    <property type="entry name" value="S-adenosyl-L-methionine-dependent methyltransferases"/>
    <property type="match status" value="1"/>
</dbReference>
<evidence type="ECO:0000256" key="1">
    <source>
        <dbReference type="ARBA" id="ARBA00022679"/>
    </source>
</evidence>
<dbReference type="EMBL" id="JAGIOI010000001">
    <property type="protein sequence ID" value="MBP2413863.1"/>
    <property type="molecule type" value="Genomic_DNA"/>
</dbReference>
<evidence type="ECO:0000313" key="3">
    <source>
        <dbReference type="EMBL" id="MBP2413863.1"/>
    </source>
</evidence>
<keyword evidence="4" id="KW-1185">Reference proteome</keyword>
<dbReference type="Proteomes" id="UP000711614">
    <property type="component" value="Unassembled WGS sequence"/>
</dbReference>
<dbReference type="CDD" id="cd02440">
    <property type="entry name" value="AdoMet_MTases"/>
    <property type="match status" value="1"/>
</dbReference>
<keyword evidence="1" id="KW-0808">Transferase</keyword>